<dbReference type="Proteomes" id="UP001172386">
    <property type="component" value="Unassembled WGS sequence"/>
</dbReference>
<dbReference type="EMBL" id="JAPDRQ010000097">
    <property type="protein sequence ID" value="KAJ9655423.1"/>
    <property type="molecule type" value="Genomic_DNA"/>
</dbReference>
<comment type="caution">
    <text evidence="1">The sequence shown here is derived from an EMBL/GenBank/DDBJ whole genome shotgun (WGS) entry which is preliminary data.</text>
</comment>
<sequence>MSGLGQIPSLPPSTDYDSASSGQKRRRDGSPTQSTSFLQSTRNLVSQRLNVPRCWNCEAPYTEFCHVVAKADPAYSAMMKKGMMTFGALGDFRNAIVLCGGCHNHFDRTSSTGWVFLPTDLDWFIEWEERDFANRKQVFEETGRTIQRTYPNEMDYEHRMRAAGLLFDPDDGMCRGGFYHSYILENMFAPRLMAALKEDGMTVPGVLPGGPKRWHGAPMAAINRGFVAIGTSEVKLPDKEWDSLHKLQRLYRRELPERTVSEAEPSGTRGLSERIFDQQQGATTVTGQQRDPSRAAEQTASGNQLQSRGPLDALLSDNRTDSAIDVRTRRYRKRRKVELGVDEQSWCFGPQTSSNDKAMMYYPVPLSD</sequence>
<evidence type="ECO:0000313" key="1">
    <source>
        <dbReference type="EMBL" id="KAJ9655423.1"/>
    </source>
</evidence>
<keyword evidence="2" id="KW-1185">Reference proteome</keyword>
<organism evidence="1 2">
    <name type="scientific">Neophaeococcomyces mojaviensis</name>
    <dbReference type="NCBI Taxonomy" id="3383035"/>
    <lineage>
        <taxon>Eukaryota</taxon>
        <taxon>Fungi</taxon>
        <taxon>Dikarya</taxon>
        <taxon>Ascomycota</taxon>
        <taxon>Pezizomycotina</taxon>
        <taxon>Eurotiomycetes</taxon>
        <taxon>Chaetothyriomycetidae</taxon>
        <taxon>Chaetothyriales</taxon>
        <taxon>Chaetothyriales incertae sedis</taxon>
        <taxon>Neophaeococcomyces</taxon>
    </lineage>
</organism>
<proteinExistence type="predicted"/>
<accession>A0ACC3A4W4</accession>
<reference evidence="1" key="1">
    <citation type="submission" date="2022-10" db="EMBL/GenBank/DDBJ databases">
        <title>Culturing micro-colonial fungi from biological soil crusts in the Mojave desert and describing Neophaeococcomyces mojavensis, and introducing the new genera and species Taxawa tesnikishii.</title>
        <authorList>
            <person name="Kurbessoian T."/>
            <person name="Stajich J.E."/>
        </authorList>
    </citation>
    <scope>NUCLEOTIDE SEQUENCE</scope>
    <source>
        <strain evidence="1">JES_112</strain>
    </source>
</reference>
<gene>
    <name evidence="1" type="ORF">H2198_005727</name>
</gene>
<protein>
    <submittedName>
        <fullName evidence="1">Uncharacterized protein</fullName>
    </submittedName>
</protein>
<name>A0ACC3A4W4_9EURO</name>
<evidence type="ECO:0000313" key="2">
    <source>
        <dbReference type="Proteomes" id="UP001172386"/>
    </source>
</evidence>